<dbReference type="EMBL" id="BMQA01000007">
    <property type="protein sequence ID" value="GGJ14314.1"/>
    <property type="molecule type" value="Genomic_DNA"/>
</dbReference>
<feature type="transmembrane region" description="Helical" evidence="1">
    <location>
        <begin position="83"/>
        <end position="103"/>
    </location>
</feature>
<feature type="transmembrane region" description="Helical" evidence="1">
    <location>
        <begin position="18"/>
        <end position="38"/>
    </location>
</feature>
<keyword evidence="1" id="KW-1133">Transmembrane helix</keyword>
<comment type="caution">
    <text evidence="2">The sequence shown here is derived from an EMBL/GenBank/DDBJ whole genome shotgun (WGS) entry which is preliminary data.</text>
</comment>
<keyword evidence="1" id="KW-0472">Membrane</keyword>
<gene>
    <name evidence="2" type="ORF">GCM10010121_026170</name>
</gene>
<dbReference type="AlphaFoldDB" id="A0A917KIZ2"/>
<name>A0A917KIZ2_9ACTN</name>
<reference evidence="2" key="1">
    <citation type="journal article" date="2014" name="Int. J. Syst. Evol. Microbiol.">
        <title>Complete genome sequence of Corynebacterium casei LMG S-19264T (=DSM 44701T), isolated from a smear-ripened cheese.</title>
        <authorList>
            <consortium name="US DOE Joint Genome Institute (JGI-PGF)"/>
            <person name="Walter F."/>
            <person name="Albersmeier A."/>
            <person name="Kalinowski J."/>
            <person name="Ruckert C."/>
        </authorList>
    </citation>
    <scope>NUCLEOTIDE SEQUENCE</scope>
    <source>
        <strain evidence="2">JCM 3086</strain>
    </source>
</reference>
<evidence type="ECO:0000313" key="3">
    <source>
        <dbReference type="Proteomes" id="UP000657574"/>
    </source>
</evidence>
<evidence type="ECO:0000313" key="2">
    <source>
        <dbReference type="EMBL" id="GGJ14314.1"/>
    </source>
</evidence>
<feature type="transmembrane region" description="Helical" evidence="1">
    <location>
        <begin position="58"/>
        <end position="76"/>
    </location>
</feature>
<sequence>MAPGPGGRPHRTAISRRTVVRVLLQVVTAAALTVNAYVHADLAHAFDRVGQQISQGTLFRLEAAVASLAALLVLLLGRRRPVWAFAFLVSVSALGAVLLYRYVNVGALGPLPNMYEPAWWPKKTASAIAEAVGAVTSLAGFLITGPPRSASTRAGAPRGDKADGVGG</sequence>
<proteinExistence type="predicted"/>
<evidence type="ECO:0000256" key="1">
    <source>
        <dbReference type="SAM" id="Phobius"/>
    </source>
</evidence>
<dbReference type="RefSeq" id="WP_189311304.1">
    <property type="nucleotide sequence ID" value="NZ_BMQA01000007.1"/>
</dbReference>
<keyword evidence="1" id="KW-0812">Transmembrane</keyword>
<keyword evidence="3" id="KW-1185">Reference proteome</keyword>
<protein>
    <submittedName>
        <fullName evidence="2">Uncharacterized protein</fullName>
    </submittedName>
</protein>
<organism evidence="2 3">
    <name type="scientific">Streptomyces brasiliensis</name>
    <dbReference type="NCBI Taxonomy" id="1954"/>
    <lineage>
        <taxon>Bacteria</taxon>
        <taxon>Bacillati</taxon>
        <taxon>Actinomycetota</taxon>
        <taxon>Actinomycetes</taxon>
        <taxon>Kitasatosporales</taxon>
        <taxon>Streptomycetaceae</taxon>
        <taxon>Streptomyces</taxon>
    </lineage>
</organism>
<reference evidence="2" key="2">
    <citation type="submission" date="2020-09" db="EMBL/GenBank/DDBJ databases">
        <authorList>
            <person name="Sun Q."/>
            <person name="Ohkuma M."/>
        </authorList>
    </citation>
    <scope>NUCLEOTIDE SEQUENCE</scope>
    <source>
        <strain evidence="2">JCM 3086</strain>
    </source>
</reference>
<dbReference type="Proteomes" id="UP000657574">
    <property type="component" value="Unassembled WGS sequence"/>
</dbReference>
<accession>A0A917KIZ2</accession>
<feature type="transmembrane region" description="Helical" evidence="1">
    <location>
        <begin position="123"/>
        <end position="143"/>
    </location>
</feature>